<dbReference type="AlphaFoldDB" id="A0A518CYC0"/>
<evidence type="ECO:0000256" key="1">
    <source>
        <dbReference type="ARBA" id="ARBA00001974"/>
    </source>
</evidence>
<dbReference type="GO" id="GO:0035999">
    <property type="term" value="P:tetrahydrofolate interconversion"/>
    <property type="evidence" value="ECO:0007669"/>
    <property type="project" value="UniProtKB-UniPathway"/>
</dbReference>
<keyword evidence="6 12" id="KW-0274">FAD</keyword>
<dbReference type="CDD" id="cd00537">
    <property type="entry name" value="MTHFR"/>
    <property type="match status" value="1"/>
</dbReference>
<evidence type="ECO:0000313" key="13">
    <source>
        <dbReference type="EMBL" id="QDU84196.1"/>
    </source>
</evidence>
<evidence type="ECO:0000256" key="4">
    <source>
        <dbReference type="ARBA" id="ARBA00022605"/>
    </source>
</evidence>
<dbReference type="Proteomes" id="UP000319342">
    <property type="component" value="Chromosome"/>
</dbReference>
<comment type="similarity">
    <text evidence="3 12">Belongs to the methylenetetrahydrofolate reductase family.</text>
</comment>
<keyword evidence="4" id="KW-0028">Amino-acid biosynthesis</keyword>
<dbReference type="Gene3D" id="3.20.20.220">
    <property type="match status" value="1"/>
</dbReference>
<sequence>MKIKELFAQKEPVFSFEFFPPKTDKAAEKLMETVAELKGALSPGYVSVTYGAGGSTRERTLECVRRIHTELGLTAMAHLTCVGHTAVELTEIVRELVDAGVENVLALRGDPPQGETRFSAVDGGFANASQLVEHLRGEFDLCLGGACYPERHPEAISLESDVRWLKHKVEQGVDFLVTQLFFDNADYFAFVDRIRAAGIDVPVIPGIMPITNVAQIERFTSMCGARIPEELRVRLDPIRDDAAAVMATGIEHATLQCRALIAAGAPGLHFYTLNKSHATRSILASVKAL</sequence>
<dbReference type="NCBIfam" id="TIGR00676">
    <property type="entry name" value="fadh2"/>
    <property type="match status" value="1"/>
</dbReference>
<dbReference type="GO" id="GO:0071949">
    <property type="term" value="F:FAD binding"/>
    <property type="evidence" value="ECO:0007669"/>
    <property type="project" value="TreeGrafter"/>
</dbReference>
<dbReference type="PANTHER" id="PTHR45754">
    <property type="entry name" value="METHYLENETETRAHYDROFOLATE REDUCTASE"/>
    <property type="match status" value="1"/>
</dbReference>
<dbReference type="InterPro" id="IPR029041">
    <property type="entry name" value="FAD-linked_oxidoreductase-like"/>
</dbReference>
<evidence type="ECO:0000256" key="6">
    <source>
        <dbReference type="ARBA" id="ARBA00022827"/>
    </source>
</evidence>
<comment type="pathway">
    <text evidence="2 12">One-carbon metabolism; tetrahydrofolate interconversion.</text>
</comment>
<accession>A0A518CYC0</accession>
<keyword evidence="5 12" id="KW-0285">Flavoprotein</keyword>
<organism evidence="13 14">
    <name type="scientific">Rohdeia mirabilis</name>
    <dbReference type="NCBI Taxonomy" id="2528008"/>
    <lineage>
        <taxon>Bacteria</taxon>
        <taxon>Pseudomonadati</taxon>
        <taxon>Planctomycetota</taxon>
        <taxon>Planctomycetia</taxon>
        <taxon>Planctomycetia incertae sedis</taxon>
        <taxon>Rohdeia</taxon>
    </lineage>
</organism>
<evidence type="ECO:0000256" key="7">
    <source>
        <dbReference type="ARBA" id="ARBA00023002"/>
    </source>
</evidence>
<keyword evidence="7 12" id="KW-0560">Oxidoreductase</keyword>
<evidence type="ECO:0000313" key="14">
    <source>
        <dbReference type="Proteomes" id="UP000319342"/>
    </source>
</evidence>
<keyword evidence="9" id="KW-0486">Methionine biosynthesis</keyword>
<dbReference type="Pfam" id="PF02219">
    <property type="entry name" value="MTHFR"/>
    <property type="match status" value="1"/>
</dbReference>
<dbReference type="GO" id="GO:0005829">
    <property type="term" value="C:cytosol"/>
    <property type="evidence" value="ECO:0007669"/>
    <property type="project" value="InterPro"/>
</dbReference>
<keyword evidence="14" id="KW-1185">Reference proteome</keyword>
<dbReference type="GO" id="GO:0106312">
    <property type="term" value="F:methylenetetrahydrofolate reductase (NADH) activity"/>
    <property type="evidence" value="ECO:0007669"/>
    <property type="project" value="UniProtKB-EC"/>
</dbReference>
<dbReference type="GO" id="GO:0009086">
    <property type="term" value="P:methionine biosynthetic process"/>
    <property type="evidence" value="ECO:0007669"/>
    <property type="project" value="UniProtKB-KW"/>
</dbReference>
<dbReference type="UniPathway" id="UPA00193"/>
<dbReference type="EC" id="1.5.1.54" evidence="12"/>
<dbReference type="PANTHER" id="PTHR45754:SF3">
    <property type="entry name" value="METHYLENETETRAHYDROFOLATE REDUCTASE (NADPH)"/>
    <property type="match status" value="1"/>
</dbReference>
<evidence type="ECO:0000256" key="5">
    <source>
        <dbReference type="ARBA" id="ARBA00022630"/>
    </source>
</evidence>
<evidence type="ECO:0000256" key="12">
    <source>
        <dbReference type="RuleBase" id="RU003862"/>
    </source>
</evidence>
<protein>
    <recommendedName>
        <fullName evidence="12">Methylenetetrahydrofolate reductase</fullName>
        <ecNumber evidence="12">1.5.1.54</ecNumber>
    </recommendedName>
</protein>
<proteinExistence type="inferred from homology"/>
<name>A0A518CYC0_9BACT</name>
<evidence type="ECO:0000256" key="9">
    <source>
        <dbReference type="ARBA" id="ARBA00023167"/>
    </source>
</evidence>
<dbReference type="InterPro" id="IPR003171">
    <property type="entry name" value="Mehydrof_redctse-like"/>
</dbReference>
<comment type="catalytic activity">
    <reaction evidence="11">
        <text>(6S)-5-methyl-5,6,7,8-tetrahydrofolate + NAD(+) = (6R)-5,10-methylene-5,6,7,8-tetrahydrofolate + NADH + H(+)</text>
        <dbReference type="Rhea" id="RHEA:19821"/>
        <dbReference type="ChEBI" id="CHEBI:15378"/>
        <dbReference type="ChEBI" id="CHEBI:15636"/>
        <dbReference type="ChEBI" id="CHEBI:18608"/>
        <dbReference type="ChEBI" id="CHEBI:57540"/>
        <dbReference type="ChEBI" id="CHEBI:57945"/>
        <dbReference type="EC" id="1.5.1.54"/>
    </reaction>
    <physiologicalReaction direction="right-to-left" evidence="11">
        <dbReference type="Rhea" id="RHEA:19823"/>
    </physiologicalReaction>
</comment>
<comment type="pathway">
    <text evidence="10">Amino-acid biosynthesis; L-methionine biosynthesis via de novo pathway.</text>
</comment>
<comment type="cofactor">
    <cofactor evidence="1 12">
        <name>FAD</name>
        <dbReference type="ChEBI" id="CHEBI:57692"/>
    </cofactor>
</comment>
<evidence type="ECO:0000256" key="2">
    <source>
        <dbReference type="ARBA" id="ARBA00004777"/>
    </source>
</evidence>
<gene>
    <name evidence="13" type="primary">metF</name>
    <name evidence="13" type="ORF">Pla163_13010</name>
</gene>
<dbReference type="OrthoDB" id="9812555at2"/>
<dbReference type="EMBL" id="CP036290">
    <property type="protein sequence ID" value="QDU84196.1"/>
    <property type="molecule type" value="Genomic_DNA"/>
</dbReference>
<reference evidence="13 14" key="1">
    <citation type="submission" date="2019-02" db="EMBL/GenBank/DDBJ databases">
        <title>Deep-cultivation of Planctomycetes and their phenomic and genomic characterization uncovers novel biology.</title>
        <authorList>
            <person name="Wiegand S."/>
            <person name="Jogler M."/>
            <person name="Boedeker C."/>
            <person name="Pinto D."/>
            <person name="Vollmers J."/>
            <person name="Rivas-Marin E."/>
            <person name="Kohn T."/>
            <person name="Peeters S.H."/>
            <person name="Heuer A."/>
            <person name="Rast P."/>
            <person name="Oberbeckmann S."/>
            <person name="Bunk B."/>
            <person name="Jeske O."/>
            <person name="Meyerdierks A."/>
            <person name="Storesund J.E."/>
            <person name="Kallscheuer N."/>
            <person name="Luecker S."/>
            <person name="Lage O.M."/>
            <person name="Pohl T."/>
            <person name="Merkel B.J."/>
            <person name="Hornburger P."/>
            <person name="Mueller R.-W."/>
            <person name="Bruemmer F."/>
            <person name="Labrenz M."/>
            <person name="Spormann A.M."/>
            <person name="Op den Camp H."/>
            <person name="Overmann J."/>
            <person name="Amann R."/>
            <person name="Jetten M.S.M."/>
            <person name="Mascher T."/>
            <person name="Medema M.H."/>
            <person name="Devos D.P."/>
            <person name="Kaster A.-K."/>
            <person name="Ovreas L."/>
            <person name="Rohde M."/>
            <person name="Galperin M.Y."/>
            <person name="Jogler C."/>
        </authorList>
    </citation>
    <scope>NUCLEOTIDE SEQUENCE [LARGE SCALE GENOMIC DNA]</scope>
    <source>
        <strain evidence="13 14">Pla163</strain>
    </source>
</reference>
<keyword evidence="8" id="KW-0520">NAD</keyword>
<evidence type="ECO:0000256" key="10">
    <source>
        <dbReference type="ARBA" id="ARBA00034478"/>
    </source>
</evidence>
<dbReference type="SUPFAM" id="SSF51730">
    <property type="entry name" value="FAD-linked oxidoreductase"/>
    <property type="match status" value="1"/>
</dbReference>
<dbReference type="InterPro" id="IPR004620">
    <property type="entry name" value="MTHF_reductase_bac"/>
</dbReference>
<dbReference type="RefSeq" id="WP_145185310.1">
    <property type="nucleotide sequence ID" value="NZ_CP036290.1"/>
</dbReference>
<evidence type="ECO:0000256" key="8">
    <source>
        <dbReference type="ARBA" id="ARBA00023027"/>
    </source>
</evidence>
<evidence type="ECO:0000256" key="3">
    <source>
        <dbReference type="ARBA" id="ARBA00006743"/>
    </source>
</evidence>
<evidence type="ECO:0000256" key="11">
    <source>
        <dbReference type="ARBA" id="ARBA00048628"/>
    </source>
</evidence>